<dbReference type="GeneID" id="27350142"/>
<evidence type="ECO:0000313" key="4">
    <source>
        <dbReference type="Proteomes" id="UP000054466"/>
    </source>
</evidence>
<feature type="region of interest" description="Disordered" evidence="2">
    <location>
        <begin position="468"/>
        <end position="515"/>
    </location>
</feature>
<dbReference type="Proteomes" id="UP000054466">
    <property type="component" value="Unassembled WGS sequence"/>
</dbReference>
<dbReference type="OrthoDB" id="4154956at2759"/>
<feature type="compositionally biased region" description="Polar residues" evidence="2">
    <location>
        <begin position="286"/>
        <end position="298"/>
    </location>
</feature>
<feature type="region of interest" description="Disordered" evidence="2">
    <location>
        <begin position="1"/>
        <end position="60"/>
    </location>
</feature>
<dbReference type="VEuPathDB" id="FungiDB:PV07_10948"/>
<protein>
    <submittedName>
        <fullName evidence="3">Uncharacterized protein</fullName>
    </submittedName>
</protein>
<evidence type="ECO:0000313" key="3">
    <source>
        <dbReference type="EMBL" id="KIW22674.1"/>
    </source>
</evidence>
<keyword evidence="1" id="KW-0175">Coiled coil</keyword>
<sequence length="515" mass="58288">MSSIYSGDHGEGRSPRASRKSIGQAMQRTWEWMAAHQTRSGDLTSSNSSHSPFSNPNDDLDLDSLFKRLDKYTTEMQEVEDRLRRAKFVSENPGGINIKRFSFEGISSLEATKPLQTFEFPAKSTPSTEWKLGQVSSITTSSEQTSPTPLAHAELQNYLSTKYPLPDLGELPEDSAAPLLLGNWKQRAEQQFLPTKLALKRSSSRYSDRGESYPDYSRQRFVWKRQSPSPSPPVEGSHHTTSSEKNQVLAQMPEYLIEGDNDYHQYDFSEEDEPGPAIPRSWTLPPRTSSMKQPNKETWQGDATTLLRPLPRRRMTTSDARPSIRNGGYWSSQGAELFVKGDEPPVPGLSQSTSIATLNSNPPMTPLTLSDPREDQLRREMESFAIQDGPETLEHRYKKRRPPLLNLFDSDEEEEEDQRSVSTTLEPDSSSLLSLNDDRSVRPRRRRRSIFSIFQRRSPVEKLIDMYFTDEPEEKAGPQKGSARSRKGSLVREKLPKSPGTPPLPQALHGKQTSF</sequence>
<feature type="region of interest" description="Disordered" evidence="2">
    <location>
        <begin position="385"/>
        <end position="441"/>
    </location>
</feature>
<accession>A0A0D2CGL1</accession>
<reference evidence="3 4" key="1">
    <citation type="submission" date="2015-01" db="EMBL/GenBank/DDBJ databases">
        <title>The Genome Sequence of Cladophialophora immunda CBS83496.</title>
        <authorList>
            <consortium name="The Broad Institute Genomics Platform"/>
            <person name="Cuomo C."/>
            <person name="de Hoog S."/>
            <person name="Gorbushina A."/>
            <person name="Stielow B."/>
            <person name="Teixiera M."/>
            <person name="Abouelleil A."/>
            <person name="Chapman S.B."/>
            <person name="Priest M."/>
            <person name="Young S.K."/>
            <person name="Wortman J."/>
            <person name="Nusbaum C."/>
            <person name="Birren B."/>
        </authorList>
    </citation>
    <scope>NUCLEOTIDE SEQUENCE [LARGE SCALE GENOMIC DNA]</scope>
    <source>
        <strain evidence="3 4">CBS 83496</strain>
    </source>
</reference>
<evidence type="ECO:0000256" key="1">
    <source>
        <dbReference type="SAM" id="Coils"/>
    </source>
</evidence>
<dbReference type="RefSeq" id="XP_016242890.1">
    <property type="nucleotide sequence ID" value="XM_016398328.1"/>
</dbReference>
<dbReference type="HOGENOM" id="CLU_040433_0_0_1"/>
<proteinExistence type="predicted"/>
<feature type="region of interest" description="Disordered" evidence="2">
    <location>
        <begin position="201"/>
        <end position="245"/>
    </location>
</feature>
<keyword evidence="4" id="KW-1185">Reference proteome</keyword>
<organism evidence="3 4">
    <name type="scientific">Cladophialophora immunda</name>
    <dbReference type="NCBI Taxonomy" id="569365"/>
    <lineage>
        <taxon>Eukaryota</taxon>
        <taxon>Fungi</taxon>
        <taxon>Dikarya</taxon>
        <taxon>Ascomycota</taxon>
        <taxon>Pezizomycotina</taxon>
        <taxon>Eurotiomycetes</taxon>
        <taxon>Chaetothyriomycetidae</taxon>
        <taxon>Chaetothyriales</taxon>
        <taxon>Herpotrichiellaceae</taxon>
        <taxon>Cladophialophora</taxon>
    </lineage>
</organism>
<gene>
    <name evidence="3" type="ORF">PV07_10948</name>
</gene>
<evidence type="ECO:0000256" key="2">
    <source>
        <dbReference type="SAM" id="MobiDB-lite"/>
    </source>
</evidence>
<feature type="coiled-coil region" evidence="1">
    <location>
        <begin position="62"/>
        <end position="89"/>
    </location>
</feature>
<feature type="region of interest" description="Disordered" evidence="2">
    <location>
        <begin position="269"/>
        <end position="298"/>
    </location>
</feature>
<dbReference type="EMBL" id="KN847046">
    <property type="protein sequence ID" value="KIW22674.1"/>
    <property type="molecule type" value="Genomic_DNA"/>
</dbReference>
<dbReference type="AlphaFoldDB" id="A0A0D2CGL1"/>
<name>A0A0D2CGL1_9EURO</name>
<feature type="compositionally biased region" description="Low complexity" evidence="2">
    <location>
        <begin position="45"/>
        <end position="57"/>
    </location>
</feature>